<dbReference type="Proteomes" id="UP000240569">
    <property type="component" value="Unassembled WGS sequence"/>
</dbReference>
<gene>
    <name evidence="1" type="ORF">B9Q02_10800</name>
</gene>
<reference evidence="1 2" key="1">
    <citation type="submission" date="2017-04" db="EMBL/GenBank/DDBJ databases">
        <title>Novel microbial lineages endemic to geothermal iron-oxide mats fill important gaps in the evolutionary history of Archaea.</title>
        <authorList>
            <person name="Jay Z.J."/>
            <person name="Beam J.P."/>
            <person name="Dlakic M."/>
            <person name="Rusch D.B."/>
            <person name="Kozubal M.A."/>
            <person name="Inskeep W.P."/>
        </authorList>
    </citation>
    <scope>NUCLEOTIDE SEQUENCE [LARGE SCALE GENOMIC DNA]</scope>
    <source>
        <strain evidence="1">BE_D</strain>
    </source>
</reference>
<name>A0A2R6A9Y7_9ARCH</name>
<organism evidence="1 2">
    <name type="scientific">Candidatus Marsarchaeota G1 archaeon BE_D</name>
    <dbReference type="NCBI Taxonomy" id="1978156"/>
    <lineage>
        <taxon>Archaea</taxon>
        <taxon>Candidatus Marsarchaeota</taxon>
        <taxon>Candidatus Marsarchaeota group 1</taxon>
    </lineage>
</organism>
<dbReference type="EMBL" id="NEXD01000111">
    <property type="protein sequence ID" value="PSN83224.1"/>
    <property type="molecule type" value="Genomic_DNA"/>
</dbReference>
<proteinExistence type="predicted"/>
<accession>A0A2R6A9Y7</accession>
<protein>
    <submittedName>
        <fullName evidence="1">Uncharacterized protein</fullName>
    </submittedName>
</protein>
<evidence type="ECO:0000313" key="1">
    <source>
        <dbReference type="EMBL" id="PSN83224.1"/>
    </source>
</evidence>
<evidence type="ECO:0000313" key="2">
    <source>
        <dbReference type="Proteomes" id="UP000240569"/>
    </source>
</evidence>
<comment type="caution">
    <text evidence="1">The sequence shown here is derived from an EMBL/GenBank/DDBJ whole genome shotgun (WGS) entry which is preliminary data.</text>
</comment>
<sequence>MTVDFIALKAFTGSVVRQNREDGFTALLKHSRMLPGSKNEESYNQTLLFRFTLHHQRSLMAGTRSLLTSDLTIHK</sequence>
<dbReference type="AlphaFoldDB" id="A0A2R6A9Y7"/>